<dbReference type="Proteomes" id="UP000031512">
    <property type="component" value="Unassembled WGS sequence"/>
</dbReference>
<dbReference type="InterPro" id="IPR014721">
    <property type="entry name" value="Ribsml_uS5_D2-typ_fold_subgr"/>
</dbReference>
<dbReference type="InterPro" id="IPR002099">
    <property type="entry name" value="MutL/Mlh/PMS"/>
</dbReference>
<dbReference type="STRING" id="1537102.L1LEF5"/>
<dbReference type="Gene3D" id="3.30.565.10">
    <property type="entry name" value="Histidine kinase-like ATPase, C-terminal domain"/>
    <property type="match status" value="1"/>
</dbReference>
<organism evidence="7 8">
    <name type="scientific">Theileria equi strain WA</name>
    <dbReference type="NCBI Taxonomy" id="1537102"/>
    <lineage>
        <taxon>Eukaryota</taxon>
        <taxon>Sar</taxon>
        <taxon>Alveolata</taxon>
        <taxon>Apicomplexa</taxon>
        <taxon>Aconoidasida</taxon>
        <taxon>Piroplasmida</taxon>
        <taxon>Theileriidae</taxon>
        <taxon>Theileria</taxon>
    </lineage>
</organism>
<dbReference type="GO" id="GO:0005634">
    <property type="term" value="C:nucleus"/>
    <property type="evidence" value="ECO:0007669"/>
    <property type="project" value="UniProtKB-SubCell"/>
</dbReference>
<dbReference type="AlphaFoldDB" id="L1LEF5"/>
<evidence type="ECO:0000256" key="3">
    <source>
        <dbReference type="ARBA" id="ARBA00022763"/>
    </source>
</evidence>
<evidence type="ECO:0000313" key="8">
    <source>
        <dbReference type="Proteomes" id="UP000031512"/>
    </source>
</evidence>
<dbReference type="GO" id="GO:0030983">
    <property type="term" value="F:mismatched DNA binding"/>
    <property type="evidence" value="ECO:0007669"/>
    <property type="project" value="InterPro"/>
</dbReference>
<keyword evidence="5" id="KW-0539">Nucleus</keyword>
<dbReference type="OrthoDB" id="10263226at2759"/>
<dbReference type="NCBIfam" id="TIGR00585">
    <property type="entry name" value="mutl"/>
    <property type="match status" value="1"/>
</dbReference>
<keyword evidence="3" id="KW-0227">DNA damage</keyword>
<dbReference type="Pfam" id="PF16413">
    <property type="entry name" value="Mlh1_C"/>
    <property type="match status" value="1"/>
</dbReference>
<dbReference type="InterPro" id="IPR020568">
    <property type="entry name" value="Ribosomal_Su5_D2-typ_SF"/>
</dbReference>
<evidence type="ECO:0000256" key="1">
    <source>
        <dbReference type="ARBA" id="ARBA00004123"/>
    </source>
</evidence>
<comment type="subcellular location">
    <subcellularLocation>
        <location evidence="1">Nucleus</location>
    </subcellularLocation>
</comment>
<feature type="domain" description="DNA mismatch repair protein S5" evidence="6">
    <location>
        <begin position="261"/>
        <end position="381"/>
    </location>
</feature>
<dbReference type="GeneID" id="15803156"/>
<gene>
    <name evidence="7" type="ORF">BEWA_038290</name>
</gene>
<dbReference type="InterPro" id="IPR014762">
    <property type="entry name" value="DNA_mismatch_repair_CS"/>
</dbReference>
<dbReference type="InterPro" id="IPR013507">
    <property type="entry name" value="DNA_mismatch_S5_2-like"/>
</dbReference>
<dbReference type="RefSeq" id="XP_004833244.1">
    <property type="nucleotide sequence ID" value="XM_004833187.1"/>
</dbReference>
<reference evidence="7 8" key="1">
    <citation type="journal article" date="2012" name="BMC Genomics">
        <title>Comparative genomic analysis and phylogenetic position of Theileria equi.</title>
        <authorList>
            <person name="Kappmeyer L.S."/>
            <person name="Thiagarajan M."/>
            <person name="Herndon D.R."/>
            <person name="Ramsay J.D."/>
            <person name="Caler E."/>
            <person name="Djikeng A."/>
            <person name="Gillespie J.J."/>
            <person name="Lau A.O."/>
            <person name="Roalson E.H."/>
            <person name="Silva J.C."/>
            <person name="Silva M.G."/>
            <person name="Suarez C.E."/>
            <person name="Ueti M.W."/>
            <person name="Nene V.M."/>
            <person name="Mealey R.H."/>
            <person name="Knowles D.P."/>
            <person name="Brayton K.A."/>
        </authorList>
    </citation>
    <scope>NUCLEOTIDE SEQUENCE [LARGE SCALE GENOMIC DNA]</scope>
    <source>
        <strain evidence="7 8">WA</strain>
    </source>
</reference>
<dbReference type="PANTHER" id="PTHR10073:SF12">
    <property type="entry name" value="DNA MISMATCH REPAIR PROTEIN MLH1"/>
    <property type="match status" value="1"/>
</dbReference>
<name>L1LEF5_THEEQ</name>
<dbReference type="GO" id="GO:0032300">
    <property type="term" value="C:mismatch repair complex"/>
    <property type="evidence" value="ECO:0007669"/>
    <property type="project" value="InterPro"/>
</dbReference>
<dbReference type="Gene3D" id="3.30.230.10">
    <property type="match status" value="1"/>
</dbReference>
<comment type="caution">
    <text evidence="7">The sequence shown here is derived from an EMBL/GenBank/DDBJ whole genome shotgun (WGS) entry which is preliminary data.</text>
</comment>
<evidence type="ECO:0000313" key="7">
    <source>
        <dbReference type="EMBL" id="EKX73792.1"/>
    </source>
</evidence>
<protein>
    <submittedName>
        <fullName evidence="7">DNA mismatch repair protein MLH1, putative</fullName>
    </submittedName>
</protein>
<evidence type="ECO:0000256" key="2">
    <source>
        <dbReference type="ARBA" id="ARBA00006082"/>
    </source>
</evidence>
<dbReference type="InterPro" id="IPR036890">
    <property type="entry name" value="HATPase_C_sf"/>
</dbReference>
<sequence length="737" mass="83546">MEEDVIRPLPAEIAHKIAAGEIIIRPSAAIKELIENSIDAGSTLIQLNIAPNPMDSCEVIDNGCGISPNDMLIVCKRFTTSKTQNTIHGVKSLGFRGEALSALSQSSYVTISSRTKHREKRTVMRYICCNPVMDDIAEENGPQGFTIKYENLFYNLETRHKSLSVSSSHEFNLCLELVQKYSIHFPDINFIFHKLGNISHEFTTCNDTKLGDLVTTDYDHEHFTGQERFPPNVAAAEYHEKYKDNVDEQSSLYLKKVKNSIKNIYGILVYNIVYPFVSNSFNKIYYNCKGLFSHPNQSSRTATFIIFINNRLVELPPLRRSILNIYNEISNNRYRRFVYLSLFLPYDRIDANVHPSKQRLLLEDQDDIIDDICLNFKNELSKLSSLNSSTVPDSTSYNVIQHITPAEAEVEAPPTKSEEDKKEKTYNKFKVRNDYRQTDISYFAAPVPLESNKVPVYIEDTPEVVTIENEDFVCDEEASCEKEESTELDAIPPVFSFTEMRDGATLGEMWIVNSIKEILRDIDEQRDVGFTNSILNSVLVGVADDRHILIQHDAELAMINIVKIAREAAFQSILWRIGNLPTLELDPPLPLVDLLAFAIAKRRGNADDVETYISEAKGLARQTIIDVLNAVFSFHIEDLEILCIPNVLSNYFPGPEFLPDVLLNIFSQKPADEKKFIVNVSYCIAEYYTVAPTQSVDPTSDHGSYLSRILLHAVQRFPDLSLSSRFVKIHECISGIG</sequence>
<dbReference type="SUPFAM" id="SSF55874">
    <property type="entry name" value="ATPase domain of HSP90 chaperone/DNA topoisomerase II/histidine kinase"/>
    <property type="match status" value="1"/>
</dbReference>
<dbReference type="GO" id="GO:0005524">
    <property type="term" value="F:ATP binding"/>
    <property type="evidence" value="ECO:0007669"/>
    <property type="project" value="InterPro"/>
</dbReference>
<dbReference type="InterPro" id="IPR038973">
    <property type="entry name" value="MutL/Mlh/Pms-like"/>
</dbReference>
<proteinExistence type="inferred from homology"/>
<dbReference type="GO" id="GO:0140664">
    <property type="term" value="F:ATP-dependent DNA damage sensor activity"/>
    <property type="evidence" value="ECO:0007669"/>
    <property type="project" value="InterPro"/>
</dbReference>
<dbReference type="PROSITE" id="PS00058">
    <property type="entry name" value="DNA_MISMATCH_REPAIR_1"/>
    <property type="match status" value="1"/>
</dbReference>
<evidence type="ECO:0000256" key="4">
    <source>
        <dbReference type="ARBA" id="ARBA00023204"/>
    </source>
</evidence>
<dbReference type="PANTHER" id="PTHR10073">
    <property type="entry name" value="DNA MISMATCH REPAIR PROTEIN MLH, PMS, MUTL"/>
    <property type="match status" value="1"/>
</dbReference>
<comment type="similarity">
    <text evidence="2">Belongs to the DNA mismatch repair MutL/HexB family.</text>
</comment>
<dbReference type="EMBL" id="ACOU01000002">
    <property type="protein sequence ID" value="EKX73792.1"/>
    <property type="molecule type" value="Genomic_DNA"/>
</dbReference>
<dbReference type="KEGG" id="beq:BEWA_038290"/>
<dbReference type="InterPro" id="IPR032189">
    <property type="entry name" value="Mlh1_C"/>
</dbReference>
<dbReference type="SMART" id="SM01340">
    <property type="entry name" value="DNA_mis_repair"/>
    <property type="match status" value="1"/>
</dbReference>
<dbReference type="VEuPathDB" id="PiroplasmaDB:BEWA_038290"/>
<keyword evidence="8" id="KW-1185">Reference proteome</keyword>
<dbReference type="Pfam" id="PF13589">
    <property type="entry name" value="HATPase_c_3"/>
    <property type="match status" value="1"/>
</dbReference>
<dbReference type="GO" id="GO:0016887">
    <property type="term" value="F:ATP hydrolysis activity"/>
    <property type="evidence" value="ECO:0007669"/>
    <property type="project" value="InterPro"/>
</dbReference>
<dbReference type="GO" id="GO:0006298">
    <property type="term" value="P:mismatch repair"/>
    <property type="evidence" value="ECO:0007669"/>
    <property type="project" value="InterPro"/>
</dbReference>
<accession>L1LEF5</accession>
<dbReference type="eggNOG" id="KOG1979">
    <property type="taxonomic scope" value="Eukaryota"/>
</dbReference>
<dbReference type="SUPFAM" id="SSF54211">
    <property type="entry name" value="Ribosomal protein S5 domain 2-like"/>
    <property type="match status" value="1"/>
</dbReference>
<evidence type="ECO:0000256" key="5">
    <source>
        <dbReference type="ARBA" id="ARBA00023242"/>
    </source>
</evidence>
<keyword evidence="4" id="KW-0234">DNA repair</keyword>
<evidence type="ECO:0000259" key="6">
    <source>
        <dbReference type="SMART" id="SM01340"/>
    </source>
</evidence>
<dbReference type="Pfam" id="PF01119">
    <property type="entry name" value="DNA_mis_repair"/>
    <property type="match status" value="1"/>
</dbReference>